<evidence type="ECO:0000256" key="1">
    <source>
        <dbReference type="SAM" id="SignalP"/>
    </source>
</evidence>
<accession>A0A1H6S2U1</accession>
<dbReference type="EMBL" id="FNZA01000001">
    <property type="protein sequence ID" value="SEI60184.1"/>
    <property type="molecule type" value="Genomic_DNA"/>
</dbReference>
<dbReference type="RefSeq" id="WP_092262501.1">
    <property type="nucleotide sequence ID" value="NZ_FNZA01000001.1"/>
</dbReference>
<name>A0A1H6S2U1_9DEIO</name>
<dbReference type="Proteomes" id="UP000199223">
    <property type="component" value="Unassembled WGS sequence"/>
</dbReference>
<organism evidence="2 3">
    <name type="scientific">Deinococcus reticulitermitis</name>
    <dbReference type="NCBI Taxonomy" id="856736"/>
    <lineage>
        <taxon>Bacteria</taxon>
        <taxon>Thermotogati</taxon>
        <taxon>Deinococcota</taxon>
        <taxon>Deinococci</taxon>
        <taxon>Deinococcales</taxon>
        <taxon>Deinococcaceae</taxon>
        <taxon>Deinococcus</taxon>
    </lineage>
</organism>
<keyword evidence="1" id="KW-0732">Signal</keyword>
<evidence type="ECO:0000313" key="2">
    <source>
        <dbReference type="EMBL" id="SEI60184.1"/>
    </source>
</evidence>
<dbReference type="OrthoDB" id="74039at2"/>
<dbReference type="AlphaFoldDB" id="A0A1H6S2U1"/>
<feature type="signal peptide" evidence="1">
    <location>
        <begin position="1"/>
        <end position="21"/>
    </location>
</feature>
<proteinExistence type="predicted"/>
<sequence>MRRLLPLVALGVAALAGATTAPTLTLEQQAKRAQVIVRVTLGTVQTVKDGDLTYLAYPLEVTEVIAGDPATLPQVGGKPGLFVLQGVQDLPKFAARQEALALLYAGRLDSPLVGFNQGWYPVVAGKVTVEGLAETLTDPAKLRDALRAARGTP</sequence>
<dbReference type="STRING" id="856736.SAMN04488058_101100"/>
<protein>
    <submittedName>
        <fullName evidence="2">Uncharacterized protein</fullName>
    </submittedName>
</protein>
<evidence type="ECO:0000313" key="3">
    <source>
        <dbReference type="Proteomes" id="UP000199223"/>
    </source>
</evidence>
<feature type="chain" id="PRO_5011536524" evidence="1">
    <location>
        <begin position="22"/>
        <end position="153"/>
    </location>
</feature>
<keyword evidence="3" id="KW-1185">Reference proteome</keyword>
<reference evidence="3" key="1">
    <citation type="submission" date="2016-10" db="EMBL/GenBank/DDBJ databases">
        <authorList>
            <person name="Varghese N."/>
            <person name="Submissions S."/>
        </authorList>
    </citation>
    <scope>NUCLEOTIDE SEQUENCE [LARGE SCALE GENOMIC DNA]</scope>
    <source>
        <strain evidence="3">CGMCC 1.10218</strain>
    </source>
</reference>
<gene>
    <name evidence="2" type="ORF">SAMN04488058_101100</name>
</gene>